<dbReference type="Proteomes" id="UP001596104">
    <property type="component" value="Unassembled WGS sequence"/>
</dbReference>
<keyword evidence="1" id="KW-0472">Membrane</keyword>
<reference evidence="4" key="1">
    <citation type="journal article" date="2019" name="Int. J. Syst. Evol. Microbiol.">
        <title>The Global Catalogue of Microorganisms (GCM) 10K type strain sequencing project: providing services to taxonomists for standard genome sequencing and annotation.</title>
        <authorList>
            <consortium name="The Broad Institute Genomics Platform"/>
            <consortium name="The Broad Institute Genome Sequencing Center for Infectious Disease"/>
            <person name="Wu L."/>
            <person name="Ma J."/>
        </authorList>
    </citation>
    <scope>NUCLEOTIDE SEQUENCE [LARGE SCALE GENOMIC DNA]</scope>
    <source>
        <strain evidence="4">CGMCC 1.16326</strain>
    </source>
</reference>
<gene>
    <name evidence="3" type="ORF">ACFPPC_16640</name>
</gene>
<feature type="domain" description="DUF1468" evidence="2">
    <location>
        <begin position="28"/>
        <end position="161"/>
    </location>
</feature>
<sequence length="165" mass="17230">MSPLNDSDARAAVAPPEPAPASGANDVLLGLLFAAIGAAALYIGRDYVFGTSLRMGPGFLPRIVAGGLTLLGLVLVIRGILAGGWALPVIGWRPILLISLAVIVFAATIDRLGLFVASLLSVAIGTCAAQEIRWKELPFVAFGLAAFCTILFGYLLKISMPVWPQ</sequence>
<dbReference type="EMBL" id="JBHSLV010000030">
    <property type="protein sequence ID" value="MFC5394270.1"/>
    <property type="molecule type" value="Genomic_DNA"/>
</dbReference>
<feature type="transmembrane region" description="Helical" evidence="1">
    <location>
        <begin position="96"/>
        <end position="125"/>
    </location>
</feature>
<evidence type="ECO:0000313" key="4">
    <source>
        <dbReference type="Proteomes" id="UP001596104"/>
    </source>
</evidence>
<protein>
    <submittedName>
        <fullName evidence="3">Tripartite tricarboxylate transporter TctB family protein</fullName>
    </submittedName>
</protein>
<evidence type="ECO:0000256" key="1">
    <source>
        <dbReference type="SAM" id="Phobius"/>
    </source>
</evidence>
<accession>A0ABW0HB70</accession>
<evidence type="ECO:0000313" key="3">
    <source>
        <dbReference type="EMBL" id="MFC5394270.1"/>
    </source>
</evidence>
<keyword evidence="4" id="KW-1185">Reference proteome</keyword>
<keyword evidence="1" id="KW-0812">Transmembrane</keyword>
<feature type="transmembrane region" description="Helical" evidence="1">
    <location>
        <begin position="65"/>
        <end position="90"/>
    </location>
</feature>
<dbReference type="RefSeq" id="WP_291680745.1">
    <property type="nucleotide sequence ID" value="NZ_JBHSLV010000030.1"/>
</dbReference>
<proteinExistence type="predicted"/>
<keyword evidence="1" id="KW-1133">Transmembrane helix</keyword>
<comment type="caution">
    <text evidence="3">The sequence shown here is derived from an EMBL/GenBank/DDBJ whole genome shotgun (WGS) entry which is preliminary data.</text>
</comment>
<feature type="transmembrane region" description="Helical" evidence="1">
    <location>
        <begin position="27"/>
        <end position="44"/>
    </location>
</feature>
<dbReference type="Pfam" id="PF07331">
    <property type="entry name" value="TctB"/>
    <property type="match status" value="1"/>
</dbReference>
<feature type="transmembrane region" description="Helical" evidence="1">
    <location>
        <begin position="137"/>
        <end position="156"/>
    </location>
</feature>
<dbReference type="InterPro" id="IPR009936">
    <property type="entry name" value="DUF1468"/>
</dbReference>
<name>A0ABW0HB70_9HYPH</name>
<organism evidence="3 4">
    <name type="scientific">Bosea vestrisii</name>
    <dbReference type="NCBI Taxonomy" id="151416"/>
    <lineage>
        <taxon>Bacteria</taxon>
        <taxon>Pseudomonadati</taxon>
        <taxon>Pseudomonadota</taxon>
        <taxon>Alphaproteobacteria</taxon>
        <taxon>Hyphomicrobiales</taxon>
        <taxon>Boseaceae</taxon>
        <taxon>Bosea</taxon>
    </lineage>
</organism>
<evidence type="ECO:0000259" key="2">
    <source>
        <dbReference type="Pfam" id="PF07331"/>
    </source>
</evidence>